<comment type="caution">
    <text evidence="3">The sequence shown here is derived from an EMBL/GenBank/DDBJ whole genome shotgun (WGS) entry which is preliminary data.</text>
</comment>
<feature type="chain" id="PRO_5015566269" evidence="2">
    <location>
        <begin position="23"/>
        <end position="107"/>
    </location>
</feature>
<proteinExistence type="predicted"/>
<dbReference type="InterPro" id="IPR011690">
    <property type="entry name" value="P_starv_induced_PsiF"/>
</dbReference>
<name>A0A2S4MFI7_9BURK</name>
<dbReference type="Pfam" id="PF07769">
    <property type="entry name" value="PsiF_repeat"/>
    <property type="match status" value="2"/>
</dbReference>
<keyword evidence="4" id="KW-1185">Reference proteome</keyword>
<evidence type="ECO:0000256" key="2">
    <source>
        <dbReference type="SAM" id="SignalP"/>
    </source>
</evidence>
<evidence type="ECO:0000313" key="3">
    <source>
        <dbReference type="EMBL" id="POR53510.1"/>
    </source>
</evidence>
<reference evidence="3 4" key="1">
    <citation type="submission" date="2018-01" db="EMBL/GenBank/DDBJ databases">
        <title>Genomic Encyclopedia of Type Strains, Phase III (KMG-III): the genomes of soil and plant-associated and newly described type strains.</title>
        <authorList>
            <person name="Whitman W."/>
        </authorList>
    </citation>
    <scope>NUCLEOTIDE SEQUENCE [LARGE SCALE GENOMIC DNA]</scope>
    <source>
        <strain evidence="3 4">JCM 18070</strain>
    </source>
</reference>
<dbReference type="EMBL" id="PQGA01000003">
    <property type="protein sequence ID" value="POR53510.1"/>
    <property type="molecule type" value="Genomic_DNA"/>
</dbReference>
<feature type="signal peptide" evidence="2">
    <location>
        <begin position="1"/>
        <end position="22"/>
    </location>
</feature>
<accession>A0A2S4MFI7</accession>
<organism evidence="3 4">
    <name type="scientific">Paraburkholderia eburnea</name>
    <dbReference type="NCBI Taxonomy" id="1189126"/>
    <lineage>
        <taxon>Bacteria</taxon>
        <taxon>Pseudomonadati</taxon>
        <taxon>Pseudomonadota</taxon>
        <taxon>Betaproteobacteria</taxon>
        <taxon>Burkholderiales</taxon>
        <taxon>Burkholderiaceae</taxon>
        <taxon>Paraburkholderia</taxon>
    </lineage>
</organism>
<feature type="region of interest" description="Disordered" evidence="1">
    <location>
        <begin position="27"/>
        <end position="53"/>
    </location>
</feature>
<protein>
    <submittedName>
        <fullName evidence="3">PsiF repeat-containing protein</fullName>
    </submittedName>
</protein>
<dbReference type="RefSeq" id="WP_103703749.1">
    <property type="nucleotide sequence ID" value="NZ_PQGA01000003.1"/>
</dbReference>
<evidence type="ECO:0000256" key="1">
    <source>
        <dbReference type="SAM" id="MobiDB-lite"/>
    </source>
</evidence>
<feature type="compositionally biased region" description="Polar residues" evidence="1">
    <location>
        <begin position="33"/>
        <end position="48"/>
    </location>
</feature>
<dbReference type="AlphaFoldDB" id="A0A2S4MFI7"/>
<dbReference type="OrthoDB" id="8001925at2"/>
<dbReference type="Proteomes" id="UP000237381">
    <property type="component" value="Unassembled WGS sequence"/>
</dbReference>
<sequence length="107" mass="11111">MKIQSVIAAIVLGGVFAAPAFAQTAAPAAPAAGTNSQQSKMKTCNTQAADKKGDDRKAFMKQCLSAAGAPAPKMTQQDRMKACNAQAADKKGDDRKAFMKTCLSTKS</sequence>
<gene>
    <name evidence="3" type="ORF">B0G62_10382</name>
</gene>
<evidence type="ECO:0000313" key="4">
    <source>
        <dbReference type="Proteomes" id="UP000237381"/>
    </source>
</evidence>
<keyword evidence="2" id="KW-0732">Signal</keyword>